<proteinExistence type="predicted"/>
<evidence type="ECO:0000256" key="1">
    <source>
        <dbReference type="SAM" id="MobiDB-lite"/>
    </source>
</evidence>
<dbReference type="EMBL" id="UINC01156996">
    <property type="protein sequence ID" value="SVD53733.1"/>
    <property type="molecule type" value="Genomic_DNA"/>
</dbReference>
<feature type="non-terminal residue" evidence="2">
    <location>
        <position position="48"/>
    </location>
</feature>
<feature type="non-terminal residue" evidence="2">
    <location>
        <position position="1"/>
    </location>
</feature>
<evidence type="ECO:0000313" key="2">
    <source>
        <dbReference type="EMBL" id="SVD53733.1"/>
    </source>
</evidence>
<reference evidence="2" key="1">
    <citation type="submission" date="2018-05" db="EMBL/GenBank/DDBJ databases">
        <authorList>
            <person name="Lanie J.A."/>
            <person name="Ng W.-L."/>
            <person name="Kazmierczak K.M."/>
            <person name="Andrzejewski T.M."/>
            <person name="Davidsen T.M."/>
            <person name="Wayne K.J."/>
            <person name="Tettelin H."/>
            <person name="Glass J.I."/>
            <person name="Rusch D."/>
            <person name="Podicherti R."/>
            <person name="Tsui H.-C.T."/>
            <person name="Winkler M.E."/>
        </authorList>
    </citation>
    <scope>NUCLEOTIDE SEQUENCE</scope>
</reference>
<name>A0A382W4Q6_9ZZZZ</name>
<sequence length="48" mass="5333">RRHSVGQTLHQRGRRPRTALHQTGGGRAGRRWCGPRSQRGQASAFIGL</sequence>
<organism evidence="2">
    <name type="scientific">marine metagenome</name>
    <dbReference type="NCBI Taxonomy" id="408172"/>
    <lineage>
        <taxon>unclassified sequences</taxon>
        <taxon>metagenomes</taxon>
        <taxon>ecological metagenomes</taxon>
    </lineage>
</organism>
<protein>
    <submittedName>
        <fullName evidence="2">Uncharacterized protein</fullName>
    </submittedName>
</protein>
<feature type="compositionally biased region" description="Polar residues" evidence="1">
    <location>
        <begin position="1"/>
        <end position="10"/>
    </location>
</feature>
<dbReference type="AlphaFoldDB" id="A0A382W4Q6"/>
<accession>A0A382W4Q6</accession>
<feature type="region of interest" description="Disordered" evidence="1">
    <location>
        <begin position="1"/>
        <end position="48"/>
    </location>
</feature>
<gene>
    <name evidence="2" type="ORF">METZ01_LOCUS406587</name>
</gene>